<proteinExistence type="predicted"/>
<accession>A0A366I7Q2</accession>
<keyword evidence="2" id="KW-1185">Reference proteome</keyword>
<dbReference type="EMBL" id="QNRX01000009">
    <property type="protein sequence ID" value="RBP63859.1"/>
    <property type="molecule type" value="Genomic_DNA"/>
</dbReference>
<evidence type="ECO:0000313" key="1">
    <source>
        <dbReference type="EMBL" id="RBP63859.1"/>
    </source>
</evidence>
<sequence length="55" mass="6493">MIELDKIIAILKYCGPQTYNDLLFQGFQGNESDLEQLVSKGILFKYHSHYHLYEQ</sequence>
<dbReference type="RefSeq" id="WP_170128238.1">
    <property type="nucleotide sequence ID" value="NZ_QNRX01000009.1"/>
</dbReference>
<comment type="caution">
    <text evidence="1">The sequence shown here is derived from an EMBL/GenBank/DDBJ whole genome shotgun (WGS) entry which is preliminary data.</text>
</comment>
<dbReference type="Proteomes" id="UP000253490">
    <property type="component" value="Unassembled WGS sequence"/>
</dbReference>
<gene>
    <name evidence="1" type="ORF">DES36_10978</name>
</gene>
<organism evidence="1 2">
    <name type="scientific">Alkalibaculum bacchi</name>
    <dbReference type="NCBI Taxonomy" id="645887"/>
    <lineage>
        <taxon>Bacteria</taxon>
        <taxon>Bacillati</taxon>
        <taxon>Bacillota</taxon>
        <taxon>Clostridia</taxon>
        <taxon>Eubacteriales</taxon>
        <taxon>Eubacteriaceae</taxon>
        <taxon>Alkalibaculum</taxon>
    </lineage>
</organism>
<evidence type="ECO:0000313" key="2">
    <source>
        <dbReference type="Proteomes" id="UP000253490"/>
    </source>
</evidence>
<name>A0A366I7Q2_9FIRM</name>
<protein>
    <submittedName>
        <fullName evidence="1">Uncharacterized protein</fullName>
    </submittedName>
</protein>
<dbReference type="AlphaFoldDB" id="A0A366I7Q2"/>
<reference evidence="1 2" key="1">
    <citation type="submission" date="2018-06" db="EMBL/GenBank/DDBJ databases">
        <title>Genomic Encyclopedia of Type Strains, Phase IV (KMG-IV): sequencing the most valuable type-strain genomes for metagenomic binning, comparative biology and taxonomic classification.</title>
        <authorList>
            <person name="Goeker M."/>
        </authorList>
    </citation>
    <scope>NUCLEOTIDE SEQUENCE [LARGE SCALE GENOMIC DNA]</scope>
    <source>
        <strain evidence="1 2">DSM 22112</strain>
    </source>
</reference>